<dbReference type="Proteomes" id="UP001328107">
    <property type="component" value="Unassembled WGS sequence"/>
</dbReference>
<reference evidence="3" key="1">
    <citation type="submission" date="2022-10" db="EMBL/GenBank/DDBJ databases">
        <title>Genome assembly of Pristionchus species.</title>
        <authorList>
            <person name="Yoshida K."/>
            <person name="Sommer R.J."/>
        </authorList>
    </citation>
    <scope>NUCLEOTIDE SEQUENCE [LARGE SCALE GENOMIC DNA]</scope>
    <source>
        <strain evidence="3">RS5460</strain>
    </source>
</reference>
<keyword evidence="3" id="KW-1185">Reference proteome</keyword>
<keyword evidence="1" id="KW-0472">Membrane</keyword>
<sequence>MGRLNPCPDGVLRPGFVTPYYPYLFPRPHLAGIFVDYFHTLTKQLGCERLEFRQFAADNAVCTENECLSVLDGTIESGETFTFAVSTFMQHKDVFRYAYTVPAVLEEKIIFVEGRPIDEIVIDTRLIFFTVYDYGAQLAILLVIFLTISLHYTRRAMRTNIKVASLPLGDFLGSALLVLGTTLLIFIWQAAYNGNNAVSTGPRQLTITAALQQIQSGVRNILLGNSTTFYDGDRETLFGRGNYTYLDNIKERLEYICTNPKSLSMFYAPETYRFAQLTHINQECRLQKIPPSNQHLPTTWLDRSVRTGDNFQFILAKNTSRSTVEKMNWLLLTVYNTENSYHDSIFQQLTIHLRRAVPRVEITLTDTMSAPSVDGRPFSIIQIELPFIFYFIGITISFACLAIEVIYMPYIKKLLAIHYSQSSLIS</sequence>
<keyword evidence="1" id="KW-1133">Transmembrane helix</keyword>
<protein>
    <submittedName>
        <fullName evidence="2">Uncharacterized protein</fullName>
    </submittedName>
</protein>
<feature type="transmembrane region" description="Helical" evidence="1">
    <location>
        <begin position="164"/>
        <end position="188"/>
    </location>
</feature>
<feature type="transmembrane region" description="Helical" evidence="1">
    <location>
        <begin position="134"/>
        <end position="152"/>
    </location>
</feature>
<evidence type="ECO:0000313" key="3">
    <source>
        <dbReference type="Proteomes" id="UP001328107"/>
    </source>
</evidence>
<evidence type="ECO:0000256" key="1">
    <source>
        <dbReference type="SAM" id="Phobius"/>
    </source>
</evidence>
<dbReference type="EMBL" id="BTRK01000005">
    <property type="protein sequence ID" value="GMR52787.1"/>
    <property type="molecule type" value="Genomic_DNA"/>
</dbReference>
<name>A0AAN5CYC5_9BILA</name>
<feature type="transmembrane region" description="Helical" evidence="1">
    <location>
        <begin position="387"/>
        <end position="407"/>
    </location>
</feature>
<keyword evidence="1" id="KW-0812">Transmembrane</keyword>
<evidence type="ECO:0000313" key="2">
    <source>
        <dbReference type="EMBL" id="GMR52787.1"/>
    </source>
</evidence>
<dbReference type="AlphaFoldDB" id="A0AAN5CYC5"/>
<proteinExistence type="predicted"/>
<accession>A0AAN5CYC5</accession>
<gene>
    <name evidence="2" type="ORF">PMAYCL1PPCAC_22982</name>
</gene>
<comment type="caution">
    <text evidence="2">The sequence shown here is derived from an EMBL/GenBank/DDBJ whole genome shotgun (WGS) entry which is preliminary data.</text>
</comment>
<organism evidence="2 3">
    <name type="scientific">Pristionchus mayeri</name>
    <dbReference type="NCBI Taxonomy" id="1317129"/>
    <lineage>
        <taxon>Eukaryota</taxon>
        <taxon>Metazoa</taxon>
        <taxon>Ecdysozoa</taxon>
        <taxon>Nematoda</taxon>
        <taxon>Chromadorea</taxon>
        <taxon>Rhabditida</taxon>
        <taxon>Rhabditina</taxon>
        <taxon>Diplogasteromorpha</taxon>
        <taxon>Diplogasteroidea</taxon>
        <taxon>Neodiplogasteridae</taxon>
        <taxon>Pristionchus</taxon>
    </lineage>
</organism>